<dbReference type="InterPro" id="IPR003767">
    <property type="entry name" value="Malate/L-lactate_DH-like"/>
</dbReference>
<comment type="similarity">
    <text evidence="1">Belongs to the LDH2/MDH2 oxidoreductase family.</text>
</comment>
<dbReference type="Gene3D" id="1.10.1530.10">
    <property type="match status" value="1"/>
</dbReference>
<dbReference type="InterPro" id="IPR036111">
    <property type="entry name" value="Mal/L-sulfo/L-lacto_DH-like_sf"/>
</dbReference>
<organism evidence="3 4">
    <name type="scientific">Propionivibrio dicarboxylicus</name>
    <dbReference type="NCBI Taxonomy" id="83767"/>
    <lineage>
        <taxon>Bacteria</taxon>
        <taxon>Pseudomonadati</taxon>
        <taxon>Pseudomonadota</taxon>
        <taxon>Betaproteobacteria</taxon>
        <taxon>Rhodocyclales</taxon>
        <taxon>Rhodocyclaceae</taxon>
        <taxon>Propionivibrio</taxon>
    </lineage>
</organism>
<dbReference type="PANTHER" id="PTHR11091:SF0">
    <property type="entry name" value="MALATE DEHYDROGENASE"/>
    <property type="match status" value="1"/>
</dbReference>
<dbReference type="InterPro" id="IPR043143">
    <property type="entry name" value="Mal/L-sulf/L-lact_DH-like_NADP"/>
</dbReference>
<proteinExistence type="inferred from homology"/>
<dbReference type="GO" id="GO:0016491">
    <property type="term" value="F:oxidoreductase activity"/>
    <property type="evidence" value="ECO:0007669"/>
    <property type="project" value="UniProtKB-KW"/>
</dbReference>
<evidence type="ECO:0000313" key="3">
    <source>
        <dbReference type="EMBL" id="SDH51722.1"/>
    </source>
</evidence>
<sequence length="359" mass="37890">MIQPVVPGSVRVPGASVIAWAVSCLEALDMDVADARLLAESLVQTSLWGIDSHGIARLPHYMERLSRGSIKARPNIVVNTTGASTAQVHGDQGQGIIVGHRAARLATQMAKETGIAAVGVSDSSHCGAMALYSRPAAKEGLIALAFTHSDSMAAPFGGTRAFFGTNPISIAIPRAGHEPTCLDMATTSIPFNRVVNARREGHPLPDGVAYDEAGEITTDAGATRSLLPLGGPEFGYKGYGLALMIDLLCGPLNGNPYGPTISGMFAEMDTPRRLGAFFLMIDPIRFAGGSTLATTVDTMADALAREPGSPKMPGDPELAEEANRLRAGIPIEPVLAEQMREWTTRLQLNTLPSELRRIG</sequence>
<dbReference type="PANTHER" id="PTHR11091">
    <property type="entry name" value="OXIDOREDUCTASE-RELATED"/>
    <property type="match status" value="1"/>
</dbReference>
<name>A0A1G8D206_9RHOO</name>
<dbReference type="SUPFAM" id="SSF89733">
    <property type="entry name" value="L-sulfolactate dehydrogenase-like"/>
    <property type="match status" value="1"/>
</dbReference>
<dbReference type="OrthoDB" id="924592at2"/>
<dbReference type="InterPro" id="IPR043144">
    <property type="entry name" value="Mal/L-sulf/L-lact_DH-like_ah"/>
</dbReference>
<evidence type="ECO:0000313" key="4">
    <source>
        <dbReference type="Proteomes" id="UP000198607"/>
    </source>
</evidence>
<reference evidence="3 4" key="1">
    <citation type="submission" date="2016-10" db="EMBL/GenBank/DDBJ databases">
        <authorList>
            <person name="de Groot N.N."/>
        </authorList>
    </citation>
    <scope>NUCLEOTIDE SEQUENCE [LARGE SCALE GENOMIC DNA]</scope>
    <source>
        <strain evidence="3 4">DSM 5885</strain>
    </source>
</reference>
<evidence type="ECO:0000256" key="1">
    <source>
        <dbReference type="ARBA" id="ARBA00006056"/>
    </source>
</evidence>
<dbReference type="Proteomes" id="UP000198607">
    <property type="component" value="Unassembled WGS sequence"/>
</dbReference>
<protein>
    <submittedName>
        <fullName evidence="3">Ureidoglycolate dehydrogenase (NAD+)</fullName>
    </submittedName>
</protein>
<dbReference type="Gene3D" id="3.30.1370.60">
    <property type="entry name" value="Hypothetical oxidoreductase yiak, domain 2"/>
    <property type="match status" value="1"/>
</dbReference>
<keyword evidence="4" id="KW-1185">Reference proteome</keyword>
<keyword evidence="2" id="KW-0560">Oxidoreductase</keyword>
<gene>
    <name evidence="3" type="ORF">SAMN05660652_01803</name>
</gene>
<evidence type="ECO:0000256" key="2">
    <source>
        <dbReference type="ARBA" id="ARBA00023002"/>
    </source>
</evidence>
<dbReference type="STRING" id="83767.SAMN05660652_01803"/>
<dbReference type="EMBL" id="FNCY01000006">
    <property type="protein sequence ID" value="SDH51722.1"/>
    <property type="molecule type" value="Genomic_DNA"/>
</dbReference>
<dbReference type="RefSeq" id="WP_091936756.1">
    <property type="nucleotide sequence ID" value="NZ_FNCY01000006.1"/>
</dbReference>
<dbReference type="Pfam" id="PF02615">
    <property type="entry name" value="Ldh_2"/>
    <property type="match status" value="1"/>
</dbReference>
<accession>A0A1G8D206</accession>
<dbReference type="AlphaFoldDB" id="A0A1G8D206"/>